<keyword evidence="4 7" id="KW-0547">Nucleotide-binding</keyword>
<feature type="compositionally biased region" description="Basic and acidic residues" evidence="8">
    <location>
        <begin position="340"/>
        <end position="349"/>
    </location>
</feature>
<dbReference type="PROSITE" id="PS00107">
    <property type="entry name" value="PROTEIN_KINASE_ATP"/>
    <property type="match status" value="1"/>
</dbReference>
<evidence type="ECO:0000256" key="8">
    <source>
        <dbReference type="SAM" id="MobiDB-lite"/>
    </source>
</evidence>
<reference evidence="10 11" key="1">
    <citation type="submission" date="2015-03" db="EMBL/GenBank/DDBJ databases">
        <title>Genome assembly of Sandaracinus amylolyticus DSM 53668.</title>
        <authorList>
            <person name="Sharma G."/>
            <person name="Subramanian S."/>
        </authorList>
    </citation>
    <scope>NUCLEOTIDE SEQUENCE [LARGE SCALE GENOMIC DNA]</scope>
    <source>
        <strain evidence="10 11">DSM 53668</strain>
    </source>
</reference>
<dbReference type="InterPro" id="IPR017441">
    <property type="entry name" value="Protein_kinase_ATP_BS"/>
</dbReference>
<dbReference type="PANTHER" id="PTHR43289">
    <property type="entry name" value="MITOGEN-ACTIVATED PROTEIN KINASE KINASE KINASE 20-RELATED"/>
    <property type="match status" value="1"/>
</dbReference>
<dbReference type="FunFam" id="1.10.510.10:FF:000021">
    <property type="entry name" value="Serine/threonine protein kinase"/>
    <property type="match status" value="1"/>
</dbReference>
<dbReference type="AlphaFoldDB" id="A0A0F6YGL4"/>
<dbReference type="EMBL" id="CP011125">
    <property type="protein sequence ID" value="AKF03822.1"/>
    <property type="molecule type" value="Genomic_DNA"/>
</dbReference>
<proteinExistence type="predicted"/>
<dbReference type="PANTHER" id="PTHR43289:SF6">
    <property type="entry name" value="SERINE_THREONINE-PROTEIN KINASE NEKL-3"/>
    <property type="match status" value="1"/>
</dbReference>
<accession>A0A0F6YGL4</accession>
<dbReference type="InterPro" id="IPR008271">
    <property type="entry name" value="Ser/Thr_kinase_AS"/>
</dbReference>
<keyword evidence="2 10" id="KW-0723">Serine/threonine-protein kinase</keyword>
<evidence type="ECO:0000256" key="7">
    <source>
        <dbReference type="PROSITE-ProRule" id="PRU10141"/>
    </source>
</evidence>
<dbReference type="Proteomes" id="UP000034883">
    <property type="component" value="Chromosome"/>
</dbReference>
<feature type="region of interest" description="Disordered" evidence="8">
    <location>
        <begin position="629"/>
        <end position="652"/>
    </location>
</feature>
<dbReference type="Gene3D" id="3.30.200.20">
    <property type="entry name" value="Phosphorylase Kinase, domain 1"/>
    <property type="match status" value="1"/>
</dbReference>
<feature type="domain" description="Protein kinase" evidence="9">
    <location>
        <begin position="48"/>
        <end position="315"/>
    </location>
</feature>
<sequence length="726" mass="77529">MESFAKVCPRCGMRFDAAASFCQKDGAALRLAEEDTDPLIGQVLLDQFRLEERIGVGGMGTVYRARQSSLGRDVAIKILHPDLARNPDAVRRFQREARISTALDHPNVVRVFLFGQLPDGSLYLVMELLRGRTLAELVRVESPLPVHRALHVATQVCDGVGEAHGQGIVHRDVKPENVFLVTKGRDPDFVKVLDFGIARVLRGDDATAATQSGLVFGTARYISPEGAAGERTDARSDVYSLGVMTYQLLCGETPFDAGSPVTLLMKHIHDAPPHLKSRARGKHVPDAIADVVMRALSKNPEGRYDDATELAEVLRMAAQRAGLDVVRTRSGSSSVSSMAGERRDPSGPMIRERAPIAVPSQTTLDGAPDPFGTTGGTKAMAIPGRRSGGARGTITTVALAFLVGALAVGGGAWAVRALTAPDPIVLEAEDLVRRADVALAAGRLDAQSAADAGEEHVRALTDRLLAVRPGDPDATRLRRAAADRLMSEAAQAEREERLEDALDRARRALALVGTDAPASEVIARLESVLAQPAREAALVVTPETPFAGDPVLLTAQLARGQRIDEEDRPRFVVRRGTQRLGASIDATPGRDAGTWIAPYTFATTGRYRVKFVAGDDDDEDRVELTSEVDVVRSPRAPTSRQSDPPPVTTQGAYVPLHAPQVIDAPAPPRTQQLAAAQQPQVITPPPPTVASPPPIFPLAPPPPPQQQVVVEPPPPPPPPTPWTSGG</sequence>
<evidence type="ECO:0000256" key="2">
    <source>
        <dbReference type="ARBA" id="ARBA00022527"/>
    </source>
</evidence>
<keyword evidence="3" id="KW-0808">Transferase</keyword>
<dbReference type="Pfam" id="PF00069">
    <property type="entry name" value="Pkinase"/>
    <property type="match status" value="1"/>
</dbReference>
<evidence type="ECO:0000313" key="11">
    <source>
        <dbReference type="Proteomes" id="UP000034883"/>
    </source>
</evidence>
<dbReference type="InterPro" id="IPR000719">
    <property type="entry name" value="Prot_kinase_dom"/>
</dbReference>
<name>A0A0F6YGL4_9BACT</name>
<feature type="region of interest" description="Disordered" evidence="8">
    <location>
        <begin position="669"/>
        <end position="726"/>
    </location>
</feature>
<dbReference type="STRING" id="927083.DB32_000971"/>
<keyword evidence="6 7" id="KW-0067">ATP-binding</keyword>
<keyword evidence="5 10" id="KW-0418">Kinase</keyword>
<evidence type="ECO:0000256" key="3">
    <source>
        <dbReference type="ARBA" id="ARBA00022679"/>
    </source>
</evidence>
<dbReference type="InterPro" id="IPR011009">
    <property type="entry name" value="Kinase-like_dom_sf"/>
</dbReference>
<evidence type="ECO:0000313" key="10">
    <source>
        <dbReference type="EMBL" id="AKF03822.1"/>
    </source>
</evidence>
<dbReference type="CDD" id="cd14014">
    <property type="entry name" value="STKc_PknB_like"/>
    <property type="match status" value="1"/>
</dbReference>
<gene>
    <name evidence="10" type="ORF">DB32_000971</name>
</gene>
<feature type="compositionally biased region" description="Pro residues" evidence="8">
    <location>
        <begin position="682"/>
        <end position="726"/>
    </location>
</feature>
<feature type="region of interest" description="Disordered" evidence="8">
    <location>
        <begin position="325"/>
        <end position="349"/>
    </location>
</feature>
<feature type="binding site" evidence="7">
    <location>
        <position position="77"/>
    </location>
    <ligand>
        <name>ATP</name>
        <dbReference type="ChEBI" id="CHEBI:30616"/>
    </ligand>
</feature>
<dbReference type="Gene3D" id="1.10.510.10">
    <property type="entry name" value="Transferase(Phosphotransferase) domain 1"/>
    <property type="match status" value="1"/>
</dbReference>
<dbReference type="EC" id="2.7.11.1" evidence="1"/>
<dbReference type="KEGG" id="samy:DB32_000971"/>
<dbReference type="PROSITE" id="PS50011">
    <property type="entry name" value="PROTEIN_KINASE_DOM"/>
    <property type="match status" value="1"/>
</dbReference>
<dbReference type="SMART" id="SM00220">
    <property type="entry name" value="S_TKc"/>
    <property type="match status" value="1"/>
</dbReference>
<dbReference type="PROSITE" id="PS00108">
    <property type="entry name" value="PROTEIN_KINASE_ST"/>
    <property type="match status" value="1"/>
</dbReference>
<keyword evidence="11" id="KW-1185">Reference proteome</keyword>
<evidence type="ECO:0000256" key="1">
    <source>
        <dbReference type="ARBA" id="ARBA00012513"/>
    </source>
</evidence>
<evidence type="ECO:0000256" key="4">
    <source>
        <dbReference type="ARBA" id="ARBA00022741"/>
    </source>
</evidence>
<protein>
    <recommendedName>
        <fullName evidence="1">non-specific serine/threonine protein kinase</fullName>
        <ecNumber evidence="1">2.7.11.1</ecNumber>
    </recommendedName>
</protein>
<dbReference type="GO" id="GO:0004674">
    <property type="term" value="F:protein serine/threonine kinase activity"/>
    <property type="evidence" value="ECO:0007669"/>
    <property type="project" value="UniProtKB-KW"/>
</dbReference>
<dbReference type="GO" id="GO:0005524">
    <property type="term" value="F:ATP binding"/>
    <property type="evidence" value="ECO:0007669"/>
    <property type="project" value="UniProtKB-UniRule"/>
</dbReference>
<evidence type="ECO:0000259" key="9">
    <source>
        <dbReference type="PROSITE" id="PS50011"/>
    </source>
</evidence>
<evidence type="ECO:0000256" key="6">
    <source>
        <dbReference type="ARBA" id="ARBA00022840"/>
    </source>
</evidence>
<dbReference type="SUPFAM" id="SSF56112">
    <property type="entry name" value="Protein kinase-like (PK-like)"/>
    <property type="match status" value="1"/>
</dbReference>
<organism evidence="10 11">
    <name type="scientific">Sandaracinus amylolyticus</name>
    <dbReference type="NCBI Taxonomy" id="927083"/>
    <lineage>
        <taxon>Bacteria</taxon>
        <taxon>Pseudomonadati</taxon>
        <taxon>Myxococcota</taxon>
        <taxon>Polyangia</taxon>
        <taxon>Polyangiales</taxon>
        <taxon>Sandaracinaceae</taxon>
        <taxon>Sandaracinus</taxon>
    </lineage>
</organism>
<evidence type="ECO:0000256" key="5">
    <source>
        <dbReference type="ARBA" id="ARBA00022777"/>
    </source>
</evidence>